<dbReference type="PANTHER" id="PTHR45856">
    <property type="entry name" value="ALPHA/BETA-HYDROLASES SUPERFAMILY PROTEIN"/>
    <property type="match status" value="1"/>
</dbReference>
<dbReference type="InterPro" id="IPR051218">
    <property type="entry name" value="Sec_MonoDiacylglyc_Lipase"/>
</dbReference>
<feature type="domain" description="Fungal lipase-type" evidence="4">
    <location>
        <begin position="174"/>
        <end position="321"/>
    </location>
</feature>
<dbReference type="Pfam" id="PF01764">
    <property type="entry name" value="Lipase_3"/>
    <property type="match status" value="1"/>
</dbReference>
<dbReference type="PANTHER" id="PTHR45856:SF24">
    <property type="entry name" value="FUNGAL LIPASE-LIKE DOMAIN-CONTAINING PROTEIN"/>
    <property type="match status" value="1"/>
</dbReference>
<dbReference type="CDD" id="cd00519">
    <property type="entry name" value="Lipase_3"/>
    <property type="match status" value="1"/>
</dbReference>
<reference evidence="5 6" key="1">
    <citation type="submission" date="2016-10" db="EMBL/GenBank/DDBJ databases">
        <title>Genome sequencing of Aspergillus oryzae BCC7051.</title>
        <authorList>
            <person name="Thammarongtham C."/>
            <person name="Vorapreeda T."/>
            <person name="Nookaew I."/>
            <person name="Srisuk T."/>
            <person name="Land M."/>
            <person name="Jeennor S."/>
            <person name="Laoteng K."/>
        </authorList>
    </citation>
    <scope>NUCLEOTIDE SEQUENCE [LARGE SCALE GENOMIC DNA]</scope>
    <source>
        <strain evidence="5 6">BCC7051</strain>
    </source>
</reference>
<dbReference type="EMBL" id="MKZY01000005">
    <property type="protein sequence ID" value="OOO08382.1"/>
    <property type="molecule type" value="Genomic_DNA"/>
</dbReference>
<evidence type="ECO:0000256" key="3">
    <source>
        <dbReference type="ARBA" id="ARBA00048461"/>
    </source>
</evidence>
<name>A0A1S9DH26_ASPOZ</name>
<dbReference type="InterPro" id="IPR002921">
    <property type="entry name" value="Fungal_lipase-type"/>
</dbReference>
<comment type="similarity">
    <text evidence="1">Belongs to the AB hydrolase superfamily. Lipase family. Class 3 subfamily.</text>
</comment>
<evidence type="ECO:0000313" key="5">
    <source>
        <dbReference type="EMBL" id="OOO08382.1"/>
    </source>
</evidence>
<dbReference type="Gene3D" id="3.40.50.1820">
    <property type="entry name" value="alpha/beta hydrolase"/>
    <property type="match status" value="1"/>
</dbReference>
<dbReference type="InterPro" id="IPR029058">
    <property type="entry name" value="AB_hydrolase_fold"/>
</dbReference>
<evidence type="ECO:0000256" key="2">
    <source>
        <dbReference type="ARBA" id="ARBA00047591"/>
    </source>
</evidence>
<dbReference type="OrthoDB" id="438440at2759"/>
<evidence type="ECO:0000259" key="4">
    <source>
        <dbReference type="Pfam" id="PF01764"/>
    </source>
</evidence>
<comment type="catalytic activity">
    <reaction evidence="3">
        <text>a monoacylglycerol + H2O = glycerol + a fatty acid + H(+)</text>
        <dbReference type="Rhea" id="RHEA:15245"/>
        <dbReference type="ChEBI" id="CHEBI:15377"/>
        <dbReference type="ChEBI" id="CHEBI:15378"/>
        <dbReference type="ChEBI" id="CHEBI:17408"/>
        <dbReference type="ChEBI" id="CHEBI:17754"/>
        <dbReference type="ChEBI" id="CHEBI:28868"/>
    </reaction>
</comment>
<dbReference type="SUPFAM" id="SSF53474">
    <property type="entry name" value="alpha/beta-Hydrolases"/>
    <property type="match status" value="1"/>
</dbReference>
<dbReference type="GO" id="GO:0006629">
    <property type="term" value="P:lipid metabolic process"/>
    <property type="evidence" value="ECO:0007669"/>
    <property type="project" value="InterPro"/>
</dbReference>
<gene>
    <name evidence="5" type="ORF">OAory_01096780</name>
</gene>
<comment type="caution">
    <text evidence="5">The sequence shown here is derived from an EMBL/GenBank/DDBJ whole genome shotgun (WGS) entry which is preliminary data.</text>
</comment>
<proteinExistence type="inferred from homology"/>
<dbReference type="AlphaFoldDB" id="A0A1S9DH26"/>
<evidence type="ECO:0000256" key="1">
    <source>
        <dbReference type="ARBA" id="ARBA00043996"/>
    </source>
</evidence>
<protein>
    <submittedName>
        <fullName evidence="5">Lipase class 3</fullName>
    </submittedName>
</protein>
<organism evidence="5 6">
    <name type="scientific">Aspergillus oryzae</name>
    <name type="common">Yellow koji mold</name>
    <dbReference type="NCBI Taxonomy" id="5062"/>
    <lineage>
        <taxon>Eukaryota</taxon>
        <taxon>Fungi</taxon>
        <taxon>Dikarya</taxon>
        <taxon>Ascomycota</taxon>
        <taxon>Pezizomycotina</taxon>
        <taxon>Eurotiomycetes</taxon>
        <taxon>Eurotiomycetidae</taxon>
        <taxon>Eurotiales</taxon>
        <taxon>Aspergillaceae</taxon>
        <taxon>Aspergillus</taxon>
        <taxon>Aspergillus subgen. Circumdati</taxon>
    </lineage>
</organism>
<comment type="catalytic activity">
    <reaction evidence="2">
        <text>a diacylglycerol + H2O = a monoacylglycerol + a fatty acid + H(+)</text>
        <dbReference type="Rhea" id="RHEA:32731"/>
        <dbReference type="ChEBI" id="CHEBI:15377"/>
        <dbReference type="ChEBI" id="CHEBI:15378"/>
        <dbReference type="ChEBI" id="CHEBI:17408"/>
        <dbReference type="ChEBI" id="CHEBI:18035"/>
        <dbReference type="ChEBI" id="CHEBI:28868"/>
    </reaction>
</comment>
<dbReference type="VEuPathDB" id="FungiDB:AO090020000609"/>
<dbReference type="Proteomes" id="UP000190312">
    <property type="component" value="Unassembled WGS sequence"/>
</dbReference>
<evidence type="ECO:0000313" key="6">
    <source>
        <dbReference type="Proteomes" id="UP000190312"/>
    </source>
</evidence>
<accession>A0A1S9DH26</accession>
<sequence>MVSLRGLLKISLRHPRPTASALRASAVAPASGSPFINNSQGASAAVAELSDALGTVFDQIDLDGDLNSQINGLLERLDQEASQYGNSQLKDEQYSDWECSPEKAELISMAWHCAREAYETSSGLPNNPARNEKWKLEPGDCIVPSTDGTIKAVSFSRVSSVEKGTDNKDLPVLVVAIRGSASAVDHMVNANYEPRNADNFIDISRLAPENSTTLEAHSGFLNSAKALDKTVSQRINMYIRENASNYSHVLFTGHSAGGAVASLLFLRYLAQESLYAGTRFSCITFGAPPVVTVPLLESPMTGISSGVCLNIINEFDPVTRADGSYKHCLVDLIHSMYNQQPSLPRSEPSSTTVDSLLTDDSENFSKGKDWPVLPSIYSHVGPRIVLLLRVKTSLKESSLRLRAIEVPRADFDRLLFCRVAVHRRVCYGERVELIAKGELNGRNTWEDTMSE</sequence>
<dbReference type="eggNOG" id="ENOG502ST9D">
    <property type="taxonomic scope" value="Eukaryota"/>
</dbReference>